<dbReference type="InterPro" id="IPR042176">
    <property type="entry name" value="Pantoate_ligase_C"/>
</dbReference>
<feature type="binding site" evidence="8">
    <location>
        <begin position="29"/>
        <end position="36"/>
    </location>
    <ligand>
        <name>ATP</name>
        <dbReference type="ChEBI" id="CHEBI:30616"/>
    </ligand>
</feature>
<dbReference type="Pfam" id="PF02569">
    <property type="entry name" value="Pantoate_ligase"/>
    <property type="match status" value="1"/>
</dbReference>
<dbReference type="InterPro" id="IPR003721">
    <property type="entry name" value="Pantoate_ligase"/>
</dbReference>
<dbReference type="PANTHER" id="PTHR21299">
    <property type="entry name" value="CYTIDYLATE KINASE/PANTOATE-BETA-ALANINE LIGASE"/>
    <property type="match status" value="1"/>
</dbReference>
<comment type="miscellaneous">
    <text evidence="8">The reaction proceeds by a bi uni uni bi ping pong mechanism.</text>
</comment>
<dbReference type="HAMAP" id="MF_00158">
    <property type="entry name" value="PanC"/>
    <property type="match status" value="1"/>
</dbReference>
<dbReference type="RefSeq" id="WP_115303778.1">
    <property type="nucleotide sequence ID" value="NZ_CAAAHO010000005.1"/>
</dbReference>
<dbReference type="Gene3D" id="3.30.1300.10">
    <property type="entry name" value="Pantoate-beta-alanine ligase, C-terminal domain"/>
    <property type="match status" value="1"/>
</dbReference>
<feature type="binding site" evidence="8">
    <location>
        <position position="60"/>
    </location>
    <ligand>
        <name>beta-alanine</name>
        <dbReference type="ChEBI" id="CHEBI:57966"/>
    </ligand>
</feature>
<comment type="similarity">
    <text evidence="2 8">Belongs to the pantothenate synthetase family.</text>
</comment>
<evidence type="ECO:0000256" key="2">
    <source>
        <dbReference type="ARBA" id="ARBA00009256"/>
    </source>
</evidence>
<dbReference type="GO" id="GO:0004592">
    <property type="term" value="F:pantoate-beta-alanine ligase activity"/>
    <property type="evidence" value="ECO:0007669"/>
    <property type="project" value="UniProtKB-UniRule"/>
</dbReference>
<dbReference type="InterPro" id="IPR004821">
    <property type="entry name" value="Cyt_trans-like"/>
</dbReference>
<keyword evidence="8" id="KW-0963">Cytoplasm</keyword>
<dbReference type="AlphaFoldDB" id="A0A378I4W2"/>
<dbReference type="OrthoDB" id="9773087at2"/>
<keyword evidence="4 8" id="KW-0566">Pantothenate biosynthesis</keyword>
<comment type="subunit">
    <text evidence="8">Homodimer.</text>
</comment>
<feature type="binding site" evidence="8">
    <location>
        <begin position="183"/>
        <end position="186"/>
    </location>
    <ligand>
        <name>ATP</name>
        <dbReference type="ChEBI" id="CHEBI:30616"/>
    </ligand>
</feature>
<dbReference type="GO" id="GO:0005524">
    <property type="term" value="F:ATP binding"/>
    <property type="evidence" value="ECO:0007669"/>
    <property type="project" value="UniProtKB-KW"/>
</dbReference>
<keyword evidence="3 8" id="KW-0436">Ligase</keyword>
<dbReference type="Proteomes" id="UP000254968">
    <property type="component" value="Unassembled WGS sequence"/>
</dbReference>
<keyword evidence="10" id="KW-1185">Reference proteome</keyword>
<gene>
    <name evidence="8 9" type="primary">panC</name>
    <name evidence="9" type="ORF">NCTC13315_02615</name>
</gene>
<accession>A0A378I4W2</accession>
<dbReference type="EMBL" id="UGNV01000001">
    <property type="protein sequence ID" value="STX30053.1"/>
    <property type="molecule type" value="Genomic_DNA"/>
</dbReference>
<dbReference type="UniPathway" id="UPA00028">
    <property type="reaction ID" value="UER00005"/>
</dbReference>
<evidence type="ECO:0000313" key="10">
    <source>
        <dbReference type="Proteomes" id="UP000254968"/>
    </source>
</evidence>
<evidence type="ECO:0000313" key="9">
    <source>
        <dbReference type="EMBL" id="STX30053.1"/>
    </source>
</evidence>
<reference evidence="9 10" key="1">
    <citation type="submission" date="2018-06" db="EMBL/GenBank/DDBJ databases">
        <authorList>
            <consortium name="Pathogen Informatics"/>
            <person name="Doyle S."/>
        </authorList>
    </citation>
    <scope>NUCLEOTIDE SEQUENCE [LARGE SCALE GENOMIC DNA]</scope>
    <source>
        <strain evidence="9 10">NCTC13315</strain>
    </source>
</reference>
<keyword evidence="5 8" id="KW-0547">Nucleotide-binding</keyword>
<evidence type="ECO:0000256" key="7">
    <source>
        <dbReference type="ARBA" id="ARBA00048258"/>
    </source>
</evidence>
<evidence type="ECO:0000256" key="4">
    <source>
        <dbReference type="ARBA" id="ARBA00022655"/>
    </source>
</evidence>
<dbReference type="Gene3D" id="3.40.50.620">
    <property type="entry name" value="HUPs"/>
    <property type="match status" value="1"/>
</dbReference>
<evidence type="ECO:0000256" key="5">
    <source>
        <dbReference type="ARBA" id="ARBA00022741"/>
    </source>
</evidence>
<feature type="binding site" evidence="8">
    <location>
        <position position="175"/>
    </location>
    <ligand>
        <name>ATP</name>
        <dbReference type="ChEBI" id="CHEBI:30616"/>
    </ligand>
</feature>
<proteinExistence type="inferred from homology"/>
<dbReference type="PANTHER" id="PTHR21299:SF1">
    <property type="entry name" value="PANTOATE--BETA-ALANINE LIGASE"/>
    <property type="match status" value="1"/>
</dbReference>
<comment type="function">
    <text evidence="8">Catalyzes the condensation of pantoate with beta-alanine in an ATP-dependent reaction via a pantoyl-adenylate intermediate.</text>
</comment>
<evidence type="ECO:0000256" key="1">
    <source>
        <dbReference type="ARBA" id="ARBA00004990"/>
    </source>
</evidence>
<dbReference type="EC" id="6.3.2.1" evidence="8"/>
<evidence type="ECO:0000256" key="8">
    <source>
        <dbReference type="HAMAP-Rule" id="MF_00158"/>
    </source>
</evidence>
<dbReference type="SUPFAM" id="SSF52374">
    <property type="entry name" value="Nucleotidylyl transferase"/>
    <property type="match status" value="1"/>
</dbReference>
<organism evidence="9 10">
    <name type="scientific">Legionella beliardensis</name>
    <dbReference type="NCBI Taxonomy" id="91822"/>
    <lineage>
        <taxon>Bacteria</taxon>
        <taxon>Pseudomonadati</taxon>
        <taxon>Pseudomonadota</taxon>
        <taxon>Gammaproteobacteria</taxon>
        <taxon>Legionellales</taxon>
        <taxon>Legionellaceae</taxon>
        <taxon>Legionella</taxon>
    </lineage>
</organism>
<feature type="active site" description="Proton donor" evidence="8">
    <location>
        <position position="36"/>
    </location>
</feature>
<dbReference type="NCBIfam" id="TIGR00125">
    <property type="entry name" value="cyt_tran_rel"/>
    <property type="match status" value="1"/>
</dbReference>
<name>A0A378I4W2_9GAMM</name>
<comment type="subcellular location">
    <subcellularLocation>
        <location evidence="8">Cytoplasm</location>
    </subcellularLocation>
</comment>
<dbReference type="GO" id="GO:0015940">
    <property type="term" value="P:pantothenate biosynthetic process"/>
    <property type="evidence" value="ECO:0007669"/>
    <property type="project" value="UniProtKB-UniRule"/>
</dbReference>
<sequence length="256" mass="29816">MQIFNDLCEWLSFRATISPHLTLGFVPTMGNLHAGHASLMERSRQENDLTVVSLFINPTQFNRPDDYTHYPRTLEADLELLQKIGVDYCLLPTEQAMYLDGYRYKITENNLSQVMEGTSRPGHFDGVLTVVMKLLNIVRPKQAYFGEKDYQQYCLIRDMVNAFFMPVTINVCPTIRETSQLAYSSRNNRLTLNERQLAERFAMIFHQDKNCDDLLQELKENKINVEYLVEHDNRRFVAVTIGSVRLIDNYAMKNKE</sequence>
<protein>
    <recommendedName>
        <fullName evidence="8">Pantothenate synthetase</fullName>
        <shortName evidence="8">PS</shortName>
        <ecNumber evidence="8">6.3.2.1</ecNumber>
    </recommendedName>
    <alternativeName>
        <fullName evidence="8">Pantoate--beta-alanine ligase</fullName>
    </alternativeName>
    <alternativeName>
        <fullName evidence="8">Pantoate-activating enzyme</fullName>
    </alternativeName>
</protein>
<feature type="binding site" evidence="8">
    <location>
        <position position="60"/>
    </location>
    <ligand>
        <name>(R)-pantoate</name>
        <dbReference type="ChEBI" id="CHEBI:15980"/>
    </ligand>
</feature>
<evidence type="ECO:0000256" key="3">
    <source>
        <dbReference type="ARBA" id="ARBA00022598"/>
    </source>
</evidence>
<comment type="pathway">
    <text evidence="1 8">Cofactor biosynthesis; (R)-pantothenate biosynthesis; (R)-pantothenate from (R)-pantoate and beta-alanine: step 1/1.</text>
</comment>
<dbReference type="NCBIfam" id="TIGR00018">
    <property type="entry name" value="panC"/>
    <property type="match status" value="1"/>
</dbReference>
<dbReference type="InterPro" id="IPR014729">
    <property type="entry name" value="Rossmann-like_a/b/a_fold"/>
</dbReference>
<feature type="binding site" evidence="8">
    <location>
        <position position="152"/>
    </location>
    <ligand>
        <name>(R)-pantoate</name>
        <dbReference type="ChEBI" id="CHEBI:15980"/>
    </ligand>
</feature>
<feature type="binding site" evidence="8">
    <location>
        <begin position="146"/>
        <end position="149"/>
    </location>
    <ligand>
        <name>ATP</name>
        <dbReference type="ChEBI" id="CHEBI:30616"/>
    </ligand>
</feature>
<dbReference type="GO" id="GO:0005829">
    <property type="term" value="C:cytosol"/>
    <property type="evidence" value="ECO:0007669"/>
    <property type="project" value="TreeGrafter"/>
</dbReference>
<comment type="catalytic activity">
    <reaction evidence="7 8">
        <text>(R)-pantoate + beta-alanine + ATP = (R)-pantothenate + AMP + diphosphate + H(+)</text>
        <dbReference type="Rhea" id="RHEA:10912"/>
        <dbReference type="ChEBI" id="CHEBI:15378"/>
        <dbReference type="ChEBI" id="CHEBI:15980"/>
        <dbReference type="ChEBI" id="CHEBI:29032"/>
        <dbReference type="ChEBI" id="CHEBI:30616"/>
        <dbReference type="ChEBI" id="CHEBI:33019"/>
        <dbReference type="ChEBI" id="CHEBI:57966"/>
        <dbReference type="ChEBI" id="CHEBI:456215"/>
        <dbReference type="EC" id="6.3.2.1"/>
    </reaction>
</comment>
<keyword evidence="6 8" id="KW-0067">ATP-binding</keyword>
<evidence type="ECO:0000256" key="6">
    <source>
        <dbReference type="ARBA" id="ARBA00022840"/>
    </source>
</evidence>